<dbReference type="FunFam" id="1.20.1250.20:FF:000044">
    <property type="entry name" value="Hexose transporter Hxt3p"/>
    <property type="match status" value="1"/>
</dbReference>
<evidence type="ECO:0000256" key="2">
    <source>
        <dbReference type="ARBA" id="ARBA00010992"/>
    </source>
</evidence>
<protein>
    <recommendedName>
        <fullName evidence="10">Major facilitator superfamily (MFS) profile domain-containing protein</fullName>
    </recommendedName>
</protein>
<reference evidence="11" key="1">
    <citation type="submission" date="2020-10" db="EMBL/GenBank/DDBJ databases">
        <authorList>
            <person name="Roach M.J.R."/>
        </authorList>
    </citation>
    <scope>NUCLEOTIDE SEQUENCE</scope>
    <source>
        <strain evidence="11">CBS 1945</strain>
    </source>
</reference>
<evidence type="ECO:0000259" key="10">
    <source>
        <dbReference type="PROSITE" id="PS50850"/>
    </source>
</evidence>
<feature type="transmembrane region" description="Helical" evidence="9">
    <location>
        <begin position="243"/>
        <end position="263"/>
    </location>
</feature>
<evidence type="ECO:0000313" key="11">
    <source>
        <dbReference type="EMBL" id="QPG75218.1"/>
    </source>
</evidence>
<dbReference type="PROSITE" id="PS50850">
    <property type="entry name" value="MFS"/>
    <property type="match status" value="1"/>
</dbReference>
<keyword evidence="4" id="KW-0762">Sugar transport</keyword>
<feature type="transmembrane region" description="Helical" evidence="9">
    <location>
        <begin position="436"/>
        <end position="459"/>
    </location>
</feature>
<sequence>MASNFFSSSFLPTLNSRGKDTNALTIKDKQSILQEPLETTTLKQTSKNEDENETDSIHLSLHQKGTSALAWLMCSLVGFSGFSYGWDTGTISGIINMPDYLERFGEWNYSTNAYELSEVRMGLIISFVAIGAAIGGITLGKVADIYGRKPGLIISMIVYIVGCIIEITSTDKWYQFFIGRIIVGISFGCNCVLGPMFISEISPRDLRGTLVSLFQLLNTAGIFVGYCVVYHCNHHFTGTKQWRVPVGVSFVWAFLTILGVNFAPESPRFLFKKGKVDEGRKSISRINKVPDDSVLVTVEADSLTKSIEREKLEGNSSWRELIYGRPKLFYRVSLGLIVESLQQLTGINYFFYYGTTIFTSVGLQDSYVTSIILGMVNFVSTFAALYFIDHFGRRNPLLLGDLCMMICLVIFSSLGYKALYPDEFGVDANKSAGNAMIFFTCLFLFFYATTWGPIPPVILSESYPLRIRAKAMGIAMSANWFWCFLIAFFTPFISGAIHFAYGFVFFGCTFVAFFYVFTCVPETKGMPLEDIDDMYARLTPGFAFRQTQQDKEAKGF</sequence>
<proteinExistence type="inferred from homology"/>
<feature type="transmembrane region" description="Helical" evidence="9">
    <location>
        <begin position="499"/>
        <end position="517"/>
    </location>
</feature>
<evidence type="ECO:0000256" key="4">
    <source>
        <dbReference type="ARBA" id="ARBA00022597"/>
    </source>
</evidence>
<dbReference type="PRINTS" id="PR00171">
    <property type="entry name" value="SUGRTRNSPORT"/>
</dbReference>
<dbReference type="GeneID" id="62195969"/>
<dbReference type="Gene3D" id="1.20.1250.20">
    <property type="entry name" value="MFS general substrate transporter like domains"/>
    <property type="match status" value="1"/>
</dbReference>
<evidence type="ECO:0000313" key="12">
    <source>
        <dbReference type="Proteomes" id="UP000662931"/>
    </source>
</evidence>
<feature type="transmembrane region" description="Helical" evidence="9">
    <location>
        <begin position="151"/>
        <end position="168"/>
    </location>
</feature>
<accession>A0A875S2N8</accession>
<dbReference type="NCBIfam" id="TIGR00879">
    <property type="entry name" value="SP"/>
    <property type="match status" value="1"/>
</dbReference>
<dbReference type="InterPro" id="IPR036259">
    <property type="entry name" value="MFS_trans_sf"/>
</dbReference>
<feature type="transmembrane region" description="Helical" evidence="9">
    <location>
        <begin position="397"/>
        <end position="416"/>
    </location>
</feature>
<dbReference type="Pfam" id="PF00083">
    <property type="entry name" value="Sugar_tr"/>
    <property type="match status" value="1"/>
</dbReference>
<dbReference type="PANTHER" id="PTHR48022:SF50">
    <property type="entry name" value="HEXOSE TRANSPORTER HXT14"/>
    <property type="match status" value="1"/>
</dbReference>
<dbReference type="OrthoDB" id="5141738at2759"/>
<feature type="transmembrane region" description="Helical" evidence="9">
    <location>
        <begin position="119"/>
        <end position="139"/>
    </location>
</feature>
<evidence type="ECO:0000256" key="3">
    <source>
        <dbReference type="ARBA" id="ARBA00022448"/>
    </source>
</evidence>
<dbReference type="AlphaFoldDB" id="A0A875S2N8"/>
<dbReference type="GO" id="GO:0005351">
    <property type="term" value="F:carbohydrate:proton symporter activity"/>
    <property type="evidence" value="ECO:0007669"/>
    <property type="project" value="TreeGrafter"/>
</dbReference>
<keyword evidence="5 9" id="KW-0812">Transmembrane</keyword>
<comment type="similarity">
    <text evidence="2 8">Belongs to the major facilitator superfamily. Sugar transporter (TC 2.A.1.1) family.</text>
</comment>
<name>A0A875S2N8_EENNA</name>
<feature type="transmembrane region" description="Helical" evidence="9">
    <location>
        <begin position="68"/>
        <end position="86"/>
    </location>
</feature>
<dbReference type="GO" id="GO:0005886">
    <property type="term" value="C:plasma membrane"/>
    <property type="evidence" value="ECO:0007669"/>
    <property type="project" value="TreeGrafter"/>
</dbReference>
<evidence type="ECO:0000256" key="5">
    <source>
        <dbReference type="ARBA" id="ARBA00022692"/>
    </source>
</evidence>
<dbReference type="CDD" id="cd17356">
    <property type="entry name" value="MFS_HXT"/>
    <property type="match status" value="1"/>
</dbReference>
<dbReference type="PROSITE" id="PS00217">
    <property type="entry name" value="SUGAR_TRANSPORT_2"/>
    <property type="match status" value="1"/>
</dbReference>
<organism evidence="11 12">
    <name type="scientific">Eeniella nana</name>
    <name type="common">Yeast</name>
    <name type="synonym">Brettanomyces nanus</name>
    <dbReference type="NCBI Taxonomy" id="13502"/>
    <lineage>
        <taxon>Eukaryota</taxon>
        <taxon>Fungi</taxon>
        <taxon>Dikarya</taxon>
        <taxon>Ascomycota</taxon>
        <taxon>Saccharomycotina</taxon>
        <taxon>Pichiomycetes</taxon>
        <taxon>Pichiales</taxon>
        <taxon>Pichiaceae</taxon>
        <taxon>Brettanomyces</taxon>
    </lineage>
</organism>
<feature type="transmembrane region" description="Helical" evidence="9">
    <location>
        <begin position="471"/>
        <end position="493"/>
    </location>
</feature>
<dbReference type="GO" id="GO:0055056">
    <property type="term" value="F:D-glucose transmembrane transporter activity"/>
    <property type="evidence" value="ECO:0007669"/>
    <property type="project" value="UniProtKB-ARBA"/>
</dbReference>
<feature type="transmembrane region" description="Helical" evidence="9">
    <location>
        <begin position="367"/>
        <end position="388"/>
    </location>
</feature>
<dbReference type="Proteomes" id="UP000662931">
    <property type="component" value="Chromosome 2"/>
</dbReference>
<keyword evidence="3 8" id="KW-0813">Transport</keyword>
<gene>
    <name evidence="11" type="ORF">FOA43_002568</name>
</gene>
<keyword evidence="7 9" id="KW-0472">Membrane</keyword>
<dbReference type="SUPFAM" id="SSF103473">
    <property type="entry name" value="MFS general substrate transporter"/>
    <property type="match status" value="1"/>
</dbReference>
<feature type="transmembrane region" description="Helical" evidence="9">
    <location>
        <begin position="210"/>
        <end position="231"/>
    </location>
</feature>
<dbReference type="InterPro" id="IPR003663">
    <property type="entry name" value="Sugar/inositol_transpt"/>
</dbReference>
<dbReference type="PROSITE" id="PS00216">
    <property type="entry name" value="SUGAR_TRANSPORT_1"/>
    <property type="match status" value="2"/>
</dbReference>
<evidence type="ECO:0000256" key="8">
    <source>
        <dbReference type="RuleBase" id="RU003346"/>
    </source>
</evidence>
<comment type="subcellular location">
    <subcellularLocation>
        <location evidence="1">Membrane</location>
        <topology evidence="1">Multi-pass membrane protein</topology>
    </subcellularLocation>
</comment>
<feature type="transmembrane region" description="Helical" evidence="9">
    <location>
        <begin position="174"/>
        <end position="198"/>
    </location>
</feature>
<dbReference type="EMBL" id="CP064813">
    <property type="protein sequence ID" value="QPG75218.1"/>
    <property type="molecule type" value="Genomic_DNA"/>
</dbReference>
<evidence type="ECO:0000256" key="7">
    <source>
        <dbReference type="ARBA" id="ARBA00023136"/>
    </source>
</evidence>
<keyword evidence="12" id="KW-1185">Reference proteome</keyword>
<evidence type="ECO:0000256" key="1">
    <source>
        <dbReference type="ARBA" id="ARBA00004141"/>
    </source>
</evidence>
<dbReference type="PANTHER" id="PTHR48022">
    <property type="entry name" value="PLASTIDIC GLUCOSE TRANSPORTER 4"/>
    <property type="match status" value="1"/>
</dbReference>
<evidence type="ECO:0000256" key="6">
    <source>
        <dbReference type="ARBA" id="ARBA00022989"/>
    </source>
</evidence>
<dbReference type="InterPro" id="IPR050360">
    <property type="entry name" value="MFS_Sugar_Transporters"/>
</dbReference>
<feature type="domain" description="Major facilitator superfamily (MFS) profile" evidence="10">
    <location>
        <begin position="73"/>
        <end position="524"/>
    </location>
</feature>
<dbReference type="InterPro" id="IPR020846">
    <property type="entry name" value="MFS_dom"/>
</dbReference>
<dbReference type="RefSeq" id="XP_038778783.1">
    <property type="nucleotide sequence ID" value="XM_038922855.1"/>
</dbReference>
<evidence type="ECO:0000256" key="9">
    <source>
        <dbReference type="SAM" id="Phobius"/>
    </source>
</evidence>
<dbReference type="InterPro" id="IPR005828">
    <property type="entry name" value="MFS_sugar_transport-like"/>
</dbReference>
<dbReference type="InterPro" id="IPR005829">
    <property type="entry name" value="Sugar_transporter_CS"/>
</dbReference>
<keyword evidence="6 9" id="KW-1133">Transmembrane helix</keyword>
<dbReference type="KEGG" id="bnn:FOA43_002568"/>